<dbReference type="EMBL" id="CADCUT010000058">
    <property type="protein sequence ID" value="CAA9398292.1"/>
    <property type="molecule type" value="Genomic_DNA"/>
</dbReference>
<proteinExistence type="predicted"/>
<evidence type="ECO:0000313" key="2">
    <source>
        <dbReference type="EMBL" id="CAA9398292.1"/>
    </source>
</evidence>
<reference evidence="2" key="1">
    <citation type="submission" date="2020-02" db="EMBL/GenBank/DDBJ databases">
        <authorList>
            <person name="Meier V. D."/>
        </authorList>
    </citation>
    <scope>NUCLEOTIDE SEQUENCE</scope>
    <source>
        <strain evidence="2">AVDCRST_MAG03</strain>
    </source>
</reference>
<protein>
    <submittedName>
        <fullName evidence="2">DNA-binding protein HBsu</fullName>
    </submittedName>
</protein>
<gene>
    <name evidence="2" type="ORF">AVDCRST_MAG03-1008</name>
</gene>
<feature type="region of interest" description="Disordered" evidence="1">
    <location>
        <begin position="22"/>
        <end position="90"/>
    </location>
</feature>
<accession>A0A6J4NU68</accession>
<keyword evidence="2" id="KW-0238">DNA-binding</keyword>
<feature type="non-terminal residue" evidence="2">
    <location>
        <position position="1"/>
    </location>
</feature>
<name>A0A6J4NU68_9ACTN</name>
<dbReference type="AlphaFoldDB" id="A0A6J4NU68"/>
<sequence>EQDTADREDSRRGERFKERRAEVFRGFHRGGPVRAQVGQPDPDHRLRQVLRPAARRPPGHQPADEAAHKHPGLQGAEVHRRQRPQGPHQV</sequence>
<dbReference type="GO" id="GO:0003677">
    <property type="term" value="F:DNA binding"/>
    <property type="evidence" value="ECO:0007669"/>
    <property type="project" value="UniProtKB-KW"/>
</dbReference>
<evidence type="ECO:0000256" key="1">
    <source>
        <dbReference type="SAM" id="MobiDB-lite"/>
    </source>
</evidence>
<feature type="non-terminal residue" evidence="2">
    <location>
        <position position="90"/>
    </location>
</feature>
<organism evidence="2">
    <name type="scientific">uncultured Rubrobacteraceae bacterium</name>
    <dbReference type="NCBI Taxonomy" id="349277"/>
    <lineage>
        <taxon>Bacteria</taxon>
        <taxon>Bacillati</taxon>
        <taxon>Actinomycetota</taxon>
        <taxon>Rubrobacteria</taxon>
        <taxon>Rubrobacterales</taxon>
        <taxon>Rubrobacteraceae</taxon>
        <taxon>environmental samples</taxon>
    </lineage>
</organism>